<dbReference type="EMBL" id="JAOWLP010000002">
    <property type="protein sequence ID" value="MDG4980479.1"/>
    <property type="molecule type" value="Genomic_DNA"/>
</dbReference>
<feature type="region of interest" description="Disordered" evidence="1">
    <location>
        <begin position="22"/>
        <end position="50"/>
    </location>
</feature>
<dbReference type="Pfam" id="PF07553">
    <property type="entry name" value="Lipoprotein_Ltp"/>
    <property type="match status" value="2"/>
</dbReference>
<feature type="domain" description="Putative host cell surface-exposed lipoprotein Ltp-like HTH region" evidence="3">
    <location>
        <begin position="238"/>
        <end position="282"/>
    </location>
</feature>
<keyword evidence="2" id="KW-0732">Signal</keyword>
<evidence type="ECO:0000259" key="3">
    <source>
        <dbReference type="Pfam" id="PF07553"/>
    </source>
</evidence>
<reference evidence="4" key="2">
    <citation type="journal article" date="2023" name="Food Microbiol.">
        <title>Evaluation of the fermentation potential of lactic acid bacteria isolated from herbs, fruits and vegetables as starter cultures in nut-based milk alternatives.</title>
        <authorList>
            <person name="Huang W."/>
            <person name="Dong A."/>
            <person name="Pham H.T."/>
            <person name="Zhou C."/>
            <person name="Huo Z."/>
            <person name="Watjen A.P."/>
            <person name="Prakash S."/>
            <person name="Bang-Berthelsen C.H."/>
            <person name="Turner M.S."/>
        </authorList>
    </citation>
    <scope>NUCLEOTIDE SEQUENCE</scope>
    <source>
        <strain evidence="4">581</strain>
    </source>
</reference>
<dbReference type="InterPro" id="IPR011434">
    <property type="entry name" value="Ltp-like_HTH"/>
</dbReference>
<dbReference type="AlphaFoldDB" id="A0A9X4S3K6"/>
<evidence type="ECO:0000256" key="2">
    <source>
        <dbReference type="SAM" id="SignalP"/>
    </source>
</evidence>
<feature type="signal peptide" evidence="2">
    <location>
        <begin position="1"/>
        <end position="18"/>
    </location>
</feature>
<dbReference type="RefSeq" id="WP_021722053.1">
    <property type="nucleotide sequence ID" value="NZ_JAOWLP010000002.1"/>
</dbReference>
<name>A0A9X4S3K6_9LACT</name>
<protein>
    <submittedName>
        <fullName evidence="4">Ltp family lipoprotein</fullName>
    </submittedName>
</protein>
<feature type="chain" id="PRO_5040890302" evidence="2">
    <location>
        <begin position="19"/>
        <end position="284"/>
    </location>
</feature>
<organism evidence="4 5">
    <name type="scientific">Lactococcus lactis</name>
    <dbReference type="NCBI Taxonomy" id="1358"/>
    <lineage>
        <taxon>Bacteria</taxon>
        <taxon>Bacillati</taxon>
        <taxon>Bacillota</taxon>
        <taxon>Bacilli</taxon>
        <taxon>Lactobacillales</taxon>
        <taxon>Streptococcaceae</taxon>
        <taxon>Lactococcus</taxon>
    </lineage>
</organism>
<evidence type="ECO:0000313" key="5">
    <source>
        <dbReference type="Proteomes" id="UP001152656"/>
    </source>
</evidence>
<comment type="caution">
    <text evidence="4">The sequence shown here is derived from an EMBL/GenBank/DDBJ whole genome shotgun (WGS) entry which is preliminary data.</text>
</comment>
<evidence type="ECO:0000256" key="1">
    <source>
        <dbReference type="SAM" id="MobiDB-lite"/>
    </source>
</evidence>
<proteinExistence type="predicted"/>
<dbReference type="InterPro" id="IPR036388">
    <property type="entry name" value="WH-like_DNA-bd_sf"/>
</dbReference>
<keyword evidence="4" id="KW-0449">Lipoprotein</keyword>
<reference evidence="4" key="1">
    <citation type="submission" date="2022-10" db="EMBL/GenBank/DDBJ databases">
        <authorList>
            <person name="Turner M.S."/>
            <person name="Huang W."/>
        </authorList>
    </citation>
    <scope>NUCLEOTIDE SEQUENCE</scope>
    <source>
        <strain evidence="4">581</strain>
    </source>
</reference>
<dbReference type="Gene3D" id="1.10.10.10">
    <property type="entry name" value="Winged helix-like DNA-binding domain superfamily/Winged helix DNA-binding domain"/>
    <property type="match status" value="2"/>
</dbReference>
<accession>A0A9X4S3K6</accession>
<feature type="domain" description="Putative host cell surface-exposed lipoprotein Ltp-like HTH region" evidence="3">
    <location>
        <begin position="192"/>
        <end position="235"/>
    </location>
</feature>
<dbReference type="Proteomes" id="UP001152656">
    <property type="component" value="Unassembled WGS sequence"/>
</dbReference>
<sequence>MKKVILIGVTILTAISLAACSSNSNSESKNSSEKSTTKSSNKPTLEIPESVVADSSQVAEILGKTTPNTKVKINYEIIGNYQTSDKAGNFTLKYEIDSNTDQDTVEVTAQNKDGKVTKEITIKQNPEVIKKKESDAKAKADAEAREKATTDSKAKADAEAREKATADSKAKEDAAKKAADEAAAREAAIPREYKDALSKGEDYLSYTAFSKLSLKEQLIYEGYPDDAAQYAIDNIKTDWNIQALKKAKDYLSYDSFSNTGLREQLIYEKFTPTEADYALANVPK</sequence>
<evidence type="ECO:0000313" key="4">
    <source>
        <dbReference type="EMBL" id="MDG4980479.1"/>
    </source>
</evidence>
<dbReference type="PROSITE" id="PS51257">
    <property type="entry name" value="PROKAR_LIPOPROTEIN"/>
    <property type="match status" value="1"/>
</dbReference>
<feature type="region of interest" description="Disordered" evidence="1">
    <location>
        <begin position="130"/>
        <end position="191"/>
    </location>
</feature>
<gene>
    <name evidence="4" type="ORF">OGZ39_02250</name>
</gene>